<dbReference type="Proteomes" id="UP000245974">
    <property type="component" value="Unassembled WGS sequence"/>
</dbReference>
<dbReference type="InParanoid" id="A0A2U3N4M5"/>
<organism evidence="1 2">
    <name type="scientific">Acinetobacter stercoris</name>
    <dbReference type="NCBI Taxonomy" id="2126983"/>
    <lineage>
        <taxon>Bacteria</taxon>
        <taxon>Pseudomonadati</taxon>
        <taxon>Pseudomonadota</taxon>
        <taxon>Gammaproteobacteria</taxon>
        <taxon>Moraxellales</taxon>
        <taxon>Moraxellaceae</taxon>
        <taxon>Acinetobacter</taxon>
    </lineage>
</organism>
<reference evidence="2" key="1">
    <citation type="submission" date="2018-03" db="EMBL/GenBank/DDBJ databases">
        <authorList>
            <person name="Blom J."/>
        </authorList>
    </citation>
    <scope>NUCLEOTIDE SEQUENCE [LARGE SCALE GENOMIC DNA]</scope>
    <source>
        <strain evidence="2">KPC-SM-21</strain>
    </source>
</reference>
<accession>A0A2U3N4M5</accession>
<dbReference type="AlphaFoldDB" id="A0A2U3N4M5"/>
<keyword evidence="2" id="KW-1185">Reference proteome</keyword>
<gene>
    <name evidence="1" type="ORF">KPC_3687</name>
</gene>
<proteinExistence type="predicted"/>
<dbReference type="EMBL" id="OOGT01000324">
    <property type="protein sequence ID" value="SPL72509.1"/>
    <property type="molecule type" value="Genomic_DNA"/>
</dbReference>
<evidence type="ECO:0000313" key="2">
    <source>
        <dbReference type="Proteomes" id="UP000245974"/>
    </source>
</evidence>
<dbReference type="RefSeq" id="WP_121975893.1">
    <property type="nucleotide sequence ID" value="NZ_OOGT01000324.1"/>
</dbReference>
<sequence>MPKLSILDIFSNFDYYKEHYLSILSDANLYFSEVENAHFKLQFLNDKKIYLGDLLQLWFSEKWLFQRQLALKFFSFPWGNTSQPEQDLYLFAVEGNILTGNNICKAWCASENKVITTTLDAVLPYYCYFKALTRPGARNETKVKLVRPAV</sequence>
<dbReference type="OrthoDB" id="6709581at2"/>
<evidence type="ECO:0000313" key="1">
    <source>
        <dbReference type="EMBL" id="SPL72509.1"/>
    </source>
</evidence>
<protein>
    <submittedName>
        <fullName evidence="1">Uncharacterized protein</fullName>
    </submittedName>
</protein>
<name>A0A2U3N4M5_9GAMM</name>